<evidence type="ECO:0000259" key="3">
    <source>
        <dbReference type="SMART" id="SM00829"/>
    </source>
</evidence>
<dbReference type="InterPro" id="IPR013154">
    <property type="entry name" value="ADH-like_N"/>
</dbReference>
<dbReference type="SUPFAM" id="SSF50129">
    <property type="entry name" value="GroES-like"/>
    <property type="match status" value="1"/>
</dbReference>
<feature type="domain" description="Enoyl reductase (ER)" evidence="3">
    <location>
        <begin position="12"/>
        <end position="330"/>
    </location>
</feature>
<sequence>MSKTMKEVIVSGNPLRTEIKEVPIPEPSENEVLVRVITTASNPKDWKIPAWFGTSLNSGDDHAGYVHKVGSKVNEFKPGDRVASFHVISHPHGSYAEYAIAPAHTTFHIPESISFEEAATIPLASMTAAIALYQELQIPLPWVPHTERRIPLIIYGGSTAVGAFALKFAKLSNIHPIITVAGSGVDYVKSLNIADHVIDYRKGNVLEEIKAALNGEKVYLALDAVSENGTYDTISQVLEKPGGKLHVVLPNIQVPEGIVRTHTSASSVHLGLPALGEGKGSEYIDFGHVMFKYIGRMLAQGKFSGHPQTLVEGGLNGIEKGLIMLKDGKASATKYVYRVAEN</sequence>
<name>A0ABR3G4G7_9PEZI</name>
<dbReference type="Gene3D" id="3.40.50.720">
    <property type="entry name" value="NAD(P)-binding Rossmann-like Domain"/>
    <property type="match status" value="1"/>
</dbReference>
<reference evidence="4 5" key="1">
    <citation type="submission" date="2024-02" db="EMBL/GenBank/DDBJ databases">
        <title>Discinaceae phylogenomics.</title>
        <authorList>
            <person name="Dirks A.C."/>
            <person name="James T.Y."/>
        </authorList>
    </citation>
    <scope>NUCLEOTIDE SEQUENCE [LARGE SCALE GENOMIC DNA]</scope>
    <source>
        <strain evidence="4 5">ACD0624</strain>
    </source>
</reference>
<comment type="caution">
    <text evidence="4">The sequence shown here is derived from an EMBL/GenBank/DDBJ whole genome shotgun (WGS) entry which is preliminary data.</text>
</comment>
<evidence type="ECO:0000256" key="2">
    <source>
        <dbReference type="ARBA" id="ARBA00023002"/>
    </source>
</evidence>
<organism evidence="4 5">
    <name type="scientific">Discina gigas</name>
    <dbReference type="NCBI Taxonomy" id="1032678"/>
    <lineage>
        <taxon>Eukaryota</taxon>
        <taxon>Fungi</taxon>
        <taxon>Dikarya</taxon>
        <taxon>Ascomycota</taxon>
        <taxon>Pezizomycotina</taxon>
        <taxon>Pezizomycetes</taxon>
        <taxon>Pezizales</taxon>
        <taxon>Discinaceae</taxon>
        <taxon>Discina</taxon>
    </lineage>
</organism>
<keyword evidence="2" id="KW-0560">Oxidoreductase</keyword>
<evidence type="ECO:0000256" key="1">
    <source>
        <dbReference type="ARBA" id="ARBA00008072"/>
    </source>
</evidence>
<keyword evidence="5" id="KW-1185">Reference proteome</keyword>
<dbReference type="SUPFAM" id="SSF51735">
    <property type="entry name" value="NAD(P)-binding Rossmann-fold domains"/>
    <property type="match status" value="1"/>
</dbReference>
<dbReference type="PANTHER" id="PTHR45348:SF5">
    <property type="entry name" value="OXIDOREDUCTASE, PUTATIVE (AFU_ORTHOLOGUE AFUA_8G01420)-RELATED"/>
    <property type="match status" value="1"/>
</dbReference>
<dbReference type="CDD" id="cd08249">
    <property type="entry name" value="enoyl_reductase_like"/>
    <property type="match status" value="1"/>
</dbReference>
<dbReference type="Proteomes" id="UP001447188">
    <property type="component" value="Unassembled WGS sequence"/>
</dbReference>
<dbReference type="InterPro" id="IPR036291">
    <property type="entry name" value="NAD(P)-bd_dom_sf"/>
</dbReference>
<evidence type="ECO:0000313" key="5">
    <source>
        <dbReference type="Proteomes" id="UP001447188"/>
    </source>
</evidence>
<dbReference type="Gene3D" id="3.90.180.10">
    <property type="entry name" value="Medium-chain alcohol dehydrogenases, catalytic domain"/>
    <property type="match status" value="1"/>
</dbReference>
<dbReference type="InterPro" id="IPR013149">
    <property type="entry name" value="ADH-like_C"/>
</dbReference>
<dbReference type="Pfam" id="PF00107">
    <property type="entry name" value="ADH_zinc_N"/>
    <property type="match status" value="1"/>
</dbReference>
<evidence type="ECO:0000313" key="4">
    <source>
        <dbReference type="EMBL" id="KAL0630825.1"/>
    </source>
</evidence>
<dbReference type="SMART" id="SM00829">
    <property type="entry name" value="PKS_ER"/>
    <property type="match status" value="1"/>
</dbReference>
<accession>A0ABR3G4G7</accession>
<gene>
    <name evidence="4" type="ORF">Q9L58_010328</name>
</gene>
<comment type="similarity">
    <text evidence="1">Belongs to the zinc-containing alcohol dehydrogenase family.</text>
</comment>
<dbReference type="InterPro" id="IPR047122">
    <property type="entry name" value="Trans-enoyl_RdTase-like"/>
</dbReference>
<proteinExistence type="inferred from homology"/>
<dbReference type="Pfam" id="PF08240">
    <property type="entry name" value="ADH_N"/>
    <property type="match status" value="1"/>
</dbReference>
<dbReference type="InterPro" id="IPR011032">
    <property type="entry name" value="GroES-like_sf"/>
</dbReference>
<protein>
    <recommendedName>
        <fullName evidence="3">Enoyl reductase (ER) domain-containing protein</fullName>
    </recommendedName>
</protein>
<dbReference type="PANTHER" id="PTHR45348">
    <property type="entry name" value="HYPOTHETICAL OXIDOREDUCTASE (EUROFUNG)"/>
    <property type="match status" value="1"/>
</dbReference>
<dbReference type="InterPro" id="IPR020843">
    <property type="entry name" value="ER"/>
</dbReference>
<dbReference type="EMBL" id="JBBBZM010000370">
    <property type="protein sequence ID" value="KAL0630825.1"/>
    <property type="molecule type" value="Genomic_DNA"/>
</dbReference>